<dbReference type="Pfam" id="PF09299">
    <property type="entry name" value="Mu-transpos_C"/>
    <property type="match status" value="1"/>
</dbReference>
<dbReference type="EMBL" id="JBHLXJ010000008">
    <property type="protein sequence ID" value="MFC0349720.1"/>
    <property type="molecule type" value="Genomic_DNA"/>
</dbReference>
<feature type="domain" description="Integrase catalytic" evidence="1">
    <location>
        <begin position="275"/>
        <end position="494"/>
    </location>
</feature>
<dbReference type="Proteomes" id="UP001589844">
    <property type="component" value="Unassembled WGS sequence"/>
</dbReference>
<dbReference type="SUPFAM" id="SSF53098">
    <property type="entry name" value="Ribonuclease H-like"/>
    <property type="match status" value="1"/>
</dbReference>
<dbReference type="RefSeq" id="WP_390211486.1">
    <property type="nucleotide sequence ID" value="NZ_JBHLXJ010000008.1"/>
</dbReference>
<organism evidence="2 3">
    <name type="scientific">Undibacterium danionis</name>
    <dbReference type="NCBI Taxonomy" id="1812100"/>
    <lineage>
        <taxon>Bacteria</taxon>
        <taxon>Pseudomonadati</taxon>
        <taxon>Pseudomonadota</taxon>
        <taxon>Betaproteobacteria</taxon>
        <taxon>Burkholderiales</taxon>
        <taxon>Oxalobacteraceae</taxon>
        <taxon>Undibacterium</taxon>
    </lineage>
</organism>
<comment type="caution">
    <text evidence="2">The sequence shown here is derived from an EMBL/GenBank/DDBJ whole genome shotgun (WGS) entry which is preliminary data.</text>
</comment>
<evidence type="ECO:0000313" key="3">
    <source>
        <dbReference type="Proteomes" id="UP001589844"/>
    </source>
</evidence>
<dbReference type="InterPro" id="IPR001584">
    <property type="entry name" value="Integrase_cat-core"/>
</dbReference>
<reference evidence="2 3" key="1">
    <citation type="submission" date="2024-09" db="EMBL/GenBank/DDBJ databases">
        <authorList>
            <person name="Sun Q."/>
            <person name="Mori K."/>
        </authorList>
    </citation>
    <scope>NUCLEOTIDE SEQUENCE [LARGE SCALE GENOMIC DNA]</scope>
    <source>
        <strain evidence="2 3">CCM 8677</strain>
    </source>
</reference>
<dbReference type="PROSITE" id="PS50994">
    <property type="entry name" value="INTEGRASE"/>
    <property type="match status" value="1"/>
</dbReference>
<keyword evidence="3" id="KW-1185">Reference proteome</keyword>
<dbReference type="InterPro" id="IPR015378">
    <property type="entry name" value="Transposase-like_Mu_C"/>
</dbReference>
<dbReference type="Pfam" id="PF00665">
    <property type="entry name" value="rve"/>
    <property type="match status" value="1"/>
</dbReference>
<dbReference type="PANTHER" id="PTHR35004:SF7">
    <property type="entry name" value="INTEGRASE PROTEIN"/>
    <property type="match status" value="1"/>
</dbReference>
<dbReference type="InterPro" id="IPR036397">
    <property type="entry name" value="RNaseH_sf"/>
</dbReference>
<sequence length="766" mass="86345">MMNVDFKTLAAALKVSKRAVEMRSKRENWIFIEETGLGGKRKLFPVERLPRTVQNFLTEHTKAEAAVLNHSVYLSLKEKAAKEKEEKRLRGEQNLLTLMTPLASARQARFDGRLAIIQSWERFWHTQYPLKANGKRPGKKASMQSFAEAYAERNLKGYMAISEAVYAEFNTVSLRTLIRWEAAYSENGQAGLIDHQDGEKQKAKGIFTRQPLLEQAVVSLLLAKPHISAIDLMEVVRRASVDQETGEVLFEVPKYDVTCSFMNQWKAKNAELFCAATNPDQWKNSFMVAYGDADEDVVRLNQRWEMDATPADWMLIDDFGTKRRYSASVVIDVYSRRSLVVLSPTPRAETHALALRLAMLLWGVPEQVVTDNGKDYLAKNFVGALDLLGIDHFRTNPFSPWEKPFVERMNQTMLHSILEVYSSFIGHNVAERSAIEARQSFSQRLFDKEVKEIEMAMPAALLQERINLWLNGTYEQNKHEGIGMSPFARAASYQGEIRRIQNERALDVLLAPPAGKGTYTITKKGLTIQKAQFLAMELAVMTGKQVQVYLTDDYGQVVVYYEGKFVCVARCPERTGISRQEIAVAGRKKQRAFIADQKKSAKSFKLDPDQLVSDILQDRALAAGKLAMLPKAAKAYSTTALSASADAAKTLDGAVAHTPIPADLQRLIDKRKDELDAPVSKNEPAPSNVKVIPDTPELRFRKWLGLDEIIQQGGTIDDPRIAKWHSSYTHTPEFPGQMRRWQESNAVNEKRNTAATVLRLNNGTTN</sequence>
<evidence type="ECO:0000313" key="2">
    <source>
        <dbReference type="EMBL" id="MFC0349720.1"/>
    </source>
</evidence>
<evidence type="ECO:0000259" key="1">
    <source>
        <dbReference type="PROSITE" id="PS50994"/>
    </source>
</evidence>
<dbReference type="PANTHER" id="PTHR35004">
    <property type="entry name" value="TRANSPOSASE RV3428C-RELATED"/>
    <property type="match status" value="1"/>
</dbReference>
<accession>A0ABV6ID17</accession>
<dbReference type="InterPro" id="IPR012337">
    <property type="entry name" value="RNaseH-like_sf"/>
</dbReference>
<gene>
    <name evidence="2" type="ORF">ACFFJH_07865</name>
</gene>
<protein>
    <submittedName>
        <fullName evidence="2">DDE-type integrase/transposase/recombinase</fullName>
    </submittedName>
</protein>
<proteinExistence type="predicted"/>
<name>A0ABV6ID17_9BURK</name>
<dbReference type="Gene3D" id="3.30.420.10">
    <property type="entry name" value="Ribonuclease H-like superfamily/Ribonuclease H"/>
    <property type="match status" value="1"/>
</dbReference>